<dbReference type="GO" id="GO:0004813">
    <property type="term" value="F:alanine-tRNA ligase activity"/>
    <property type="evidence" value="ECO:0007669"/>
    <property type="project" value="UniProtKB-UniRule"/>
</dbReference>
<dbReference type="SMART" id="SM00863">
    <property type="entry name" value="tRNA_SAD"/>
    <property type="match status" value="1"/>
</dbReference>
<dbReference type="FunFam" id="3.30.980.10:FF:000004">
    <property type="entry name" value="Alanine--tRNA ligase, cytoplasmic"/>
    <property type="match status" value="1"/>
</dbReference>
<feature type="domain" description="FHA" evidence="16">
    <location>
        <begin position="544"/>
        <end position="596"/>
    </location>
</feature>
<keyword evidence="4 14" id="KW-0436">Ligase</keyword>
<dbReference type="EC" id="6.1.1.7" evidence="14"/>
<keyword evidence="15" id="KW-0175">Coiled coil</keyword>
<name>A0A926FB56_9FIRM</name>
<dbReference type="Proteomes" id="UP000647416">
    <property type="component" value="Unassembled WGS sequence"/>
</dbReference>
<dbReference type="GO" id="GO:0002161">
    <property type="term" value="F:aminoacyl-tRNA deacylase activity"/>
    <property type="evidence" value="ECO:0007669"/>
    <property type="project" value="TreeGrafter"/>
</dbReference>
<dbReference type="InterPro" id="IPR002318">
    <property type="entry name" value="Ala-tRNA-lgiase_IIc"/>
</dbReference>
<dbReference type="InterPro" id="IPR018163">
    <property type="entry name" value="Thr/Ala-tRNA-synth_IIc_edit"/>
</dbReference>
<keyword evidence="8 14" id="KW-0067">ATP-binding</keyword>
<feature type="binding site" evidence="14">
    <location>
        <position position="668"/>
    </location>
    <ligand>
        <name>Zn(2+)</name>
        <dbReference type="ChEBI" id="CHEBI:29105"/>
    </ligand>
</feature>
<evidence type="ECO:0000313" key="18">
    <source>
        <dbReference type="EMBL" id="MBC8595264.1"/>
    </source>
</evidence>
<organism evidence="18 19">
    <name type="scientific">Qingrenia yutianensis</name>
    <dbReference type="NCBI Taxonomy" id="2763676"/>
    <lineage>
        <taxon>Bacteria</taxon>
        <taxon>Bacillati</taxon>
        <taxon>Bacillota</taxon>
        <taxon>Clostridia</taxon>
        <taxon>Eubacteriales</taxon>
        <taxon>Oscillospiraceae</taxon>
        <taxon>Qingrenia</taxon>
    </lineage>
</organism>
<dbReference type="Gene3D" id="3.30.930.10">
    <property type="entry name" value="Bira Bifunctional Protein, Domain 2"/>
    <property type="match status" value="1"/>
</dbReference>
<dbReference type="Pfam" id="PF02272">
    <property type="entry name" value="DHHA1"/>
    <property type="match status" value="1"/>
</dbReference>
<dbReference type="CDD" id="cd00673">
    <property type="entry name" value="AlaRS_core"/>
    <property type="match status" value="1"/>
</dbReference>
<evidence type="ECO:0000256" key="5">
    <source>
        <dbReference type="ARBA" id="ARBA00022723"/>
    </source>
</evidence>
<comment type="catalytic activity">
    <reaction evidence="13 14">
        <text>tRNA(Ala) + L-alanine + ATP = L-alanyl-tRNA(Ala) + AMP + diphosphate</text>
        <dbReference type="Rhea" id="RHEA:12540"/>
        <dbReference type="Rhea" id="RHEA-COMP:9657"/>
        <dbReference type="Rhea" id="RHEA-COMP:9923"/>
        <dbReference type="ChEBI" id="CHEBI:30616"/>
        <dbReference type="ChEBI" id="CHEBI:33019"/>
        <dbReference type="ChEBI" id="CHEBI:57972"/>
        <dbReference type="ChEBI" id="CHEBI:78442"/>
        <dbReference type="ChEBI" id="CHEBI:78497"/>
        <dbReference type="ChEBI" id="CHEBI:456215"/>
        <dbReference type="EC" id="6.1.1.7"/>
    </reaction>
</comment>
<dbReference type="PROSITE" id="PS50860">
    <property type="entry name" value="AA_TRNA_LIGASE_II_ALA"/>
    <property type="match status" value="1"/>
</dbReference>
<dbReference type="GO" id="GO:0016740">
    <property type="term" value="F:transferase activity"/>
    <property type="evidence" value="ECO:0007669"/>
    <property type="project" value="UniProtKB-ARBA"/>
</dbReference>
<dbReference type="InterPro" id="IPR009000">
    <property type="entry name" value="Transl_B-barrel_sf"/>
</dbReference>
<comment type="subcellular location">
    <subcellularLocation>
        <location evidence="1 14">Cytoplasm</location>
    </subcellularLocation>
</comment>
<dbReference type="PANTHER" id="PTHR11777:SF9">
    <property type="entry name" value="ALANINE--TRNA LIGASE, CYTOPLASMIC"/>
    <property type="match status" value="1"/>
</dbReference>
<dbReference type="SUPFAM" id="SSF101353">
    <property type="entry name" value="Putative anticodon-binding domain of alanyl-tRNA synthetase (AlaRS)"/>
    <property type="match status" value="1"/>
</dbReference>
<dbReference type="NCBIfam" id="TIGR00344">
    <property type="entry name" value="alaS"/>
    <property type="match status" value="1"/>
</dbReference>
<dbReference type="InterPro" id="IPR023033">
    <property type="entry name" value="Ala_tRNA_ligase_euk/bac"/>
</dbReference>
<keyword evidence="14" id="KW-0963">Cytoplasm</keyword>
<dbReference type="HAMAP" id="MF_00036_B">
    <property type="entry name" value="Ala_tRNA_synth_B"/>
    <property type="match status" value="1"/>
</dbReference>
<dbReference type="GO" id="GO:0140096">
    <property type="term" value="F:catalytic activity, acting on a protein"/>
    <property type="evidence" value="ECO:0007669"/>
    <property type="project" value="UniProtKB-ARBA"/>
</dbReference>
<evidence type="ECO:0000256" key="10">
    <source>
        <dbReference type="ARBA" id="ARBA00022917"/>
    </source>
</evidence>
<accession>A0A926FB56</accession>
<comment type="cofactor">
    <cofactor evidence="14">
        <name>Zn(2+)</name>
        <dbReference type="ChEBI" id="CHEBI:29105"/>
    </cofactor>
    <text evidence="14">Binds 1 zinc ion per subunit.</text>
</comment>
<evidence type="ECO:0000259" key="17">
    <source>
        <dbReference type="PROSITE" id="PS50860"/>
    </source>
</evidence>
<keyword evidence="3 14" id="KW-0820">tRNA-binding</keyword>
<evidence type="ECO:0000256" key="8">
    <source>
        <dbReference type="ARBA" id="ARBA00022840"/>
    </source>
</evidence>
<dbReference type="InterPro" id="IPR003156">
    <property type="entry name" value="DHHA1_dom"/>
</dbReference>
<proteinExistence type="inferred from homology"/>
<dbReference type="InterPro" id="IPR018162">
    <property type="entry name" value="Ala-tRNA-ligase_IIc_anticod-bd"/>
</dbReference>
<dbReference type="PROSITE" id="PS50006">
    <property type="entry name" value="FHA_DOMAIN"/>
    <property type="match status" value="1"/>
</dbReference>
<evidence type="ECO:0000256" key="11">
    <source>
        <dbReference type="ARBA" id="ARBA00023146"/>
    </source>
</evidence>
<dbReference type="InterPro" id="IPR018164">
    <property type="entry name" value="Ala-tRNA-synth_IIc_N"/>
</dbReference>
<evidence type="ECO:0000256" key="9">
    <source>
        <dbReference type="ARBA" id="ARBA00022884"/>
    </source>
</evidence>
<dbReference type="AlphaFoldDB" id="A0A926FB56"/>
<evidence type="ECO:0000256" key="2">
    <source>
        <dbReference type="ARBA" id="ARBA00008226"/>
    </source>
</evidence>
<dbReference type="InterPro" id="IPR045864">
    <property type="entry name" value="aa-tRNA-synth_II/BPL/LPL"/>
</dbReference>
<evidence type="ECO:0000256" key="15">
    <source>
        <dbReference type="SAM" id="Coils"/>
    </source>
</evidence>
<feature type="coiled-coil region" evidence="15">
    <location>
        <begin position="734"/>
        <end position="761"/>
    </location>
</feature>
<evidence type="ECO:0000259" key="16">
    <source>
        <dbReference type="PROSITE" id="PS50006"/>
    </source>
</evidence>
<keyword evidence="5 14" id="KW-0479">Metal-binding</keyword>
<keyword evidence="19" id="KW-1185">Reference proteome</keyword>
<dbReference type="GO" id="GO:0000049">
    <property type="term" value="F:tRNA binding"/>
    <property type="evidence" value="ECO:0007669"/>
    <property type="project" value="UniProtKB-KW"/>
</dbReference>
<feature type="domain" description="Alanyl-transfer RNA synthetases family profile" evidence="17">
    <location>
        <begin position="4"/>
        <end position="711"/>
    </location>
</feature>
<feature type="binding site" evidence="14">
    <location>
        <position position="570"/>
    </location>
    <ligand>
        <name>Zn(2+)</name>
        <dbReference type="ChEBI" id="CHEBI:29105"/>
    </ligand>
</feature>
<evidence type="ECO:0000256" key="14">
    <source>
        <dbReference type="HAMAP-Rule" id="MF_00036"/>
    </source>
</evidence>
<dbReference type="FunFam" id="3.30.930.10:FF:000004">
    <property type="entry name" value="Alanine--tRNA ligase"/>
    <property type="match status" value="1"/>
</dbReference>
<evidence type="ECO:0000313" key="19">
    <source>
        <dbReference type="Proteomes" id="UP000647416"/>
    </source>
</evidence>
<dbReference type="Pfam" id="PF07973">
    <property type="entry name" value="tRNA_SAD"/>
    <property type="match status" value="1"/>
</dbReference>
<feature type="binding site" evidence="14">
    <location>
        <position position="672"/>
    </location>
    <ligand>
        <name>Zn(2+)</name>
        <dbReference type="ChEBI" id="CHEBI:29105"/>
    </ligand>
</feature>
<dbReference type="InterPro" id="IPR012947">
    <property type="entry name" value="tRNA_SAD"/>
</dbReference>
<evidence type="ECO:0000256" key="4">
    <source>
        <dbReference type="ARBA" id="ARBA00022598"/>
    </source>
</evidence>
<dbReference type="InterPro" id="IPR018165">
    <property type="entry name" value="Ala-tRNA-synth_IIc_core"/>
</dbReference>
<dbReference type="PANTHER" id="PTHR11777">
    <property type="entry name" value="ALANYL-TRNA SYNTHETASE"/>
    <property type="match status" value="1"/>
</dbReference>
<dbReference type="Gene3D" id="6.10.250.550">
    <property type="match status" value="1"/>
</dbReference>
<keyword evidence="9 14" id="KW-0694">RNA-binding</keyword>
<comment type="similarity">
    <text evidence="2 14">Belongs to the class-II aminoacyl-tRNA synthetase family.</text>
</comment>
<dbReference type="GO" id="GO:0008270">
    <property type="term" value="F:zinc ion binding"/>
    <property type="evidence" value="ECO:0007669"/>
    <property type="project" value="UniProtKB-UniRule"/>
</dbReference>
<evidence type="ECO:0000256" key="12">
    <source>
        <dbReference type="ARBA" id="ARBA00024779"/>
    </source>
</evidence>
<evidence type="ECO:0000256" key="13">
    <source>
        <dbReference type="ARBA" id="ARBA00048300"/>
    </source>
</evidence>
<keyword evidence="10 14" id="KW-0648">Protein biosynthesis</keyword>
<keyword evidence="7 14" id="KW-0862">Zinc</keyword>
<dbReference type="SUPFAM" id="SSF55681">
    <property type="entry name" value="Class II aaRS and biotin synthetases"/>
    <property type="match status" value="1"/>
</dbReference>
<dbReference type="InterPro" id="IPR050058">
    <property type="entry name" value="Ala-tRNA_ligase"/>
</dbReference>
<sequence length="879" mass="96929">MEKLGLNEIREKYLSFFESKGHLRLPSFSLVPQNDKSLLLINAGMAPLKPYFTGQETPPRKRVTTCQKCIRTPDIESVGKTARHGTYFEMLGNFSFGDYFKNEATSWAWEFCTEVLKLPVDKLWVTIYQDDDEAFDIWTKKVGVAPDRIVRMGKEDNFWEIGQGPCGPCSEIYFDRGEENGCGKPDCKVGCECDRYVEFWNLVFTQFDKDENGNYNRLAHPNIDTGMGLERLACIMQGVSNIFEVDTVRNIMKKVSEIANVKYGDSDRTDVSLRVITDHIRSTTFMISDGVKIANEGRGYVLKRLLRRAARHGKLLGINEPFLYKVCDTVIEENKSAYPELVSKKDYIKKTIELEEISFARTVDEGMAILDTYTAELKEKGEDTLSGEKAFKLSDTYGFPIDLTVEILEEGGFKVDVDGFNKNVEIQRTRSRDAIKDADVLGWKDELLEKFATLPKPEFVGYETLECDAEVLGIFKDNDFVDSASAGDSVTVVVSKTPFYGEGGGQVGDTGVITTENGSIEVVDAKKLRDGRIILACKVSEGNVLKGENCHCTVDKARRKSIAANHSATHLLQEALREVVGDHVEQAGSYVNDERLRFDFSHYEAVKPEELEKVEKIVNEKIFEALDITCAEMPVEEAKKLGAMALFGEKYGNIVRVVKMGDFSVEFCGGTHAKNTADIGIFKILSESGIAAGTRRIEAATSLGVLKYLEEKEHIINETAKALKSNPSEIAHKAAAVTEELKQTKNELSKLKAEMAKSGADDLVKNAVEKDGIKIVSAVLEDVDIDAMRTMGDNIKSQIGDGAAVLASSTGDKVTLFVTATKSAVARGMHCGNIVKEAAVIVGGRGGGRPDFAQAGGKDKANIAKAVEKAVEIALGQIK</sequence>
<evidence type="ECO:0000256" key="7">
    <source>
        <dbReference type="ARBA" id="ARBA00022833"/>
    </source>
</evidence>
<feature type="binding site" evidence="14">
    <location>
        <position position="566"/>
    </location>
    <ligand>
        <name>Zn(2+)</name>
        <dbReference type="ChEBI" id="CHEBI:29105"/>
    </ligand>
</feature>
<dbReference type="EMBL" id="JACRTE010000001">
    <property type="protein sequence ID" value="MBC8595264.1"/>
    <property type="molecule type" value="Genomic_DNA"/>
</dbReference>
<protein>
    <recommendedName>
        <fullName evidence="14">Alanine--tRNA ligase</fullName>
        <ecNumber evidence="14">6.1.1.7</ecNumber>
    </recommendedName>
    <alternativeName>
        <fullName evidence="14">Alanyl-tRNA synthetase</fullName>
        <shortName evidence="14">AlaRS</shortName>
    </alternativeName>
</protein>
<dbReference type="FunFam" id="2.40.30.130:FF:000001">
    <property type="entry name" value="Alanine--tRNA ligase"/>
    <property type="match status" value="1"/>
</dbReference>
<comment type="function">
    <text evidence="12 14">Catalyzes the attachment of alanine to tRNA(Ala) in a two-step reaction: alanine is first activated by ATP to form Ala-AMP and then transferred to the acceptor end of tRNA(Ala). Also edits incorrectly charged Ser-tRNA(Ala) and Gly-tRNA(Ala) via its editing domain.</text>
</comment>
<dbReference type="GO" id="GO:0005829">
    <property type="term" value="C:cytosol"/>
    <property type="evidence" value="ECO:0007669"/>
    <property type="project" value="TreeGrafter"/>
</dbReference>
<gene>
    <name evidence="14 18" type="primary">alaS</name>
    <name evidence="18" type="ORF">H8706_00045</name>
</gene>
<dbReference type="FunFam" id="3.30.54.20:FF:000001">
    <property type="entry name" value="Alanine--tRNA ligase"/>
    <property type="match status" value="1"/>
</dbReference>
<dbReference type="SUPFAM" id="SSF55186">
    <property type="entry name" value="ThrRS/AlaRS common domain"/>
    <property type="match status" value="1"/>
</dbReference>
<dbReference type="Pfam" id="PF01411">
    <property type="entry name" value="tRNA-synt_2c"/>
    <property type="match status" value="1"/>
</dbReference>
<dbReference type="Gene3D" id="3.30.54.20">
    <property type="match status" value="1"/>
</dbReference>
<dbReference type="Gene3D" id="2.40.30.130">
    <property type="match status" value="1"/>
</dbReference>
<dbReference type="FunFam" id="3.10.310.40:FF:000001">
    <property type="entry name" value="Alanine--tRNA ligase"/>
    <property type="match status" value="1"/>
</dbReference>
<evidence type="ECO:0000256" key="6">
    <source>
        <dbReference type="ARBA" id="ARBA00022741"/>
    </source>
</evidence>
<evidence type="ECO:0000256" key="1">
    <source>
        <dbReference type="ARBA" id="ARBA00004496"/>
    </source>
</evidence>
<comment type="caution">
    <text evidence="18">The sequence shown here is derived from an EMBL/GenBank/DDBJ whole genome shotgun (WGS) entry which is preliminary data.</text>
</comment>
<dbReference type="GO" id="GO:0005524">
    <property type="term" value="F:ATP binding"/>
    <property type="evidence" value="ECO:0007669"/>
    <property type="project" value="UniProtKB-UniRule"/>
</dbReference>
<comment type="domain">
    <text evidence="14">Consists of three domains; the N-terminal catalytic domain, the editing domain and the C-terminal C-Ala domain. The editing domain removes incorrectly charged amino acids, while the C-Ala domain, along with tRNA(Ala), serves as a bridge to cooperatively bring together the editing and aminoacylation centers thus stimulating deacylation of misacylated tRNAs.</text>
</comment>
<dbReference type="Gene3D" id="3.10.310.40">
    <property type="match status" value="1"/>
</dbReference>
<evidence type="ECO:0000256" key="3">
    <source>
        <dbReference type="ARBA" id="ARBA00022555"/>
    </source>
</evidence>
<dbReference type="RefSeq" id="WP_262431004.1">
    <property type="nucleotide sequence ID" value="NZ_JACRTE010000001.1"/>
</dbReference>
<dbReference type="InterPro" id="IPR000253">
    <property type="entry name" value="FHA_dom"/>
</dbReference>
<reference evidence="18" key="1">
    <citation type="submission" date="2020-08" db="EMBL/GenBank/DDBJ databases">
        <title>Genome public.</title>
        <authorList>
            <person name="Liu C."/>
            <person name="Sun Q."/>
        </authorList>
    </citation>
    <scope>NUCLEOTIDE SEQUENCE</scope>
    <source>
        <strain evidence="18">NSJ-50</strain>
    </source>
</reference>
<dbReference type="GO" id="GO:0006419">
    <property type="term" value="P:alanyl-tRNA aminoacylation"/>
    <property type="evidence" value="ECO:0007669"/>
    <property type="project" value="UniProtKB-UniRule"/>
</dbReference>
<keyword evidence="6 14" id="KW-0547">Nucleotide-binding</keyword>
<keyword evidence="11 14" id="KW-0030">Aminoacyl-tRNA synthetase</keyword>
<dbReference type="SUPFAM" id="SSF50447">
    <property type="entry name" value="Translation proteins"/>
    <property type="match status" value="1"/>
</dbReference>
<dbReference type="PRINTS" id="PR00980">
    <property type="entry name" value="TRNASYNTHALA"/>
</dbReference>
<dbReference type="Gene3D" id="3.30.980.10">
    <property type="entry name" value="Threonyl-trna Synthetase, Chain A, domain 2"/>
    <property type="match status" value="1"/>
</dbReference>